<gene>
    <name evidence="1" type="ORF">QP460_002310</name>
</gene>
<accession>A0AAW9SXK5</accession>
<comment type="caution">
    <text evidence="1">The sequence shown here is derived from an EMBL/GenBank/DDBJ whole genome shotgun (WGS) entry which is preliminary data.</text>
</comment>
<reference evidence="1" key="1">
    <citation type="submission" date="2023-05" db="EMBL/GenBank/DDBJ databases">
        <authorList>
            <person name="Du J."/>
        </authorList>
    </citation>
    <scope>NUCLEOTIDE SEQUENCE</scope>
    <source>
        <strain evidence="1">UMB1064</strain>
    </source>
</reference>
<dbReference type="AlphaFoldDB" id="A0AAW9SXK5"/>
<dbReference type="Proteomes" id="UP001223646">
    <property type="component" value="Unassembled WGS sequence"/>
</dbReference>
<organism evidence="1 2">
    <name type="scientific">Corynebacterium amycolatum</name>
    <dbReference type="NCBI Taxonomy" id="43765"/>
    <lineage>
        <taxon>Bacteria</taxon>
        <taxon>Bacillati</taxon>
        <taxon>Actinomycetota</taxon>
        <taxon>Actinomycetes</taxon>
        <taxon>Mycobacteriales</taxon>
        <taxon>Corynebacteriaceae</taxon>
        <taxon>Corynebacterium</taxon>
    </lineage>
</organism>
<evidence type="ECO:0000313" key="2">
    <source>
        <dbReference type="Proteomes" id="UP001223646"/>
    </source>
</evidence>
<evidence type="ECO:0000313" key="1">
    <source>
        <dbReference type="EMBL" id="MEO3716426.1"/>
    </source>
</evidence>
<sequence>MYSVFARYRGRSTRRADHVQASAQALSGLEGVGTVEVAGIEELRAAPDNAVGVTTLVLALLAAGDWAVGIGVCPQDNIEQAHRASSSVIGKGGRAGTVKTRIRTNNPRGKDYSEDIGAAFTLLHHVISRRSPEGREATGLVRAGYSQVEAAEELGVSKQAVNQRLAAAGWQAELAGWDLAVHLLQRADEL</sequence>
<dbReference type="EMBL" id="JASOOY020000008">
    <property type="protein sequence ID" value="MEO3716426.1"/>
    <property type="molecule type" value="Genomic_DNA"/>
</dbReference>
<dbReference type="RefSeq" id="WP_070852221.1">
    <property type="nucleotide sequence ID" value="NZ_JASOMP010000001.1"/>
</dbReference>
<keyword evidence="1" id="KW-0238">DNA-binding</keyword>
<protein>
    <submittedName>
        <fullName evidence="1">DNA-binding protein</fullName>
    </submittedName>
</protein>
<proteinExistence type="predicted"/>
<name>A0AAW9SXK5_CORAY</name>
<reference evidence="1" key="2">
    <citation type="submission" date="2024-05" db="EMBL/GenBank/DDBJ databases">
        <authorList>
            <person name="Wolfe A."/>
        </authorList>
    </citation>
    <scope>NUCLEOTIDE SEQUENCE</scope>
    <source>
        <strain evidence="1">UMB1064</strain>
    </source>
</reference>
<dbReference type="GO" id="GO:0003677">
    <property type="term" value="F:DNA binding"/>
    <property type="evidence" value="ECO:0007669"/>
    <property type="project" value="UniProtKB-KW"/>
</dbReference>